<evidence type="ECO:0000256" key="2">
    <source>
        <dbReference type="ARBA" id="ARBA00023315"/>
    </source>
</evidence>
<accession>A0A3D9UMP4</accession>
<reference evidence="5 6" key="1">
    <citation type="submission" date="2018-08" db="EMBL/GenBank/DDBJ databases">
        <title>Genomic Encyclopedia of Archaeal and Bacterial Type Strains, Phase II (KMG-II): from individual species to whole genera.</title>
        <authorList>
            <person name="Goeker M."/>
        </authorList>
    </citation>
    <scope>NUCLEOTIDE SEQUENCE [LARGE SCALE GENOMIC DNA]</scope>
    <source>
        <strain evidence="5 6">DSM 17905</strain>
    </source>
</reference>
<keyword evidence="6" id="KW-1185">Reference proteome</keyword>
<protein>
    <submittedName>
        <fullName evidence="5">RimJ/RimL family protein N-acetyltransferase</fullName>
    </submittedName>
</protein>
<dbReference type="Gene3D" id="3.40.630.30">
    <property type="match status" value="1"/>
</dbReference>
<gene>
    <name evidence="5" type="ORF">BDD26_2733</name>
</gene>
<dbReference type="InterPro" id="IPR000182">
    <property type="entry name" value="GNAT_dom"/>
</dbReference>
<dbReference type="AlphaFoldDB" id="A0A3D9UMP4"/>
<dbReference type="Pfam" id="PF13302">
    <property type="entry name" value="Acetyltransf_3"/>
    <property type="match status" value="1"/>
</dbReference>
<evidence type="ECO:0000313" key="5">
    <source>
        <dbReference type="EMBL" id="REF27905.1"/>
    </source>
</evidence>
<evidence type="ECO:0000256" key="1">
    <source>
        <dbReference type="ARBA" id="ARBA00022679"/>
    </source>
</evidence>
<dbReference type="Proteomes" id="UP000256294">
    <property type="component" value="Unassembled WGS sequence"/>
</dbReference>
<feature type="domain" description="N-acetyltransferase" evidence="4">
    <location>
        <begin position="10"/>
        <end position="151"/>
    </location>
</feature>
<sequence>MSFKDLETKRLLLKKLAYDDASQIQQKFPHWDIVKYLDSNAVPWPYPDNGGEDFVNNIAMPAIQDQKAYIWSLRIKTRPDELIGLIGLYKKHDSNRGFWLSLEYQGNGLMREACERVTSYWFNELGQTVLRVTKAKVNDNSRKISLAEGMKVIKTERKEYVSGKYDCEIWELTREDWCNRQRSHLSESS</sequence>
<evidence type="ECO:0000259" key="4">
    <source>
        <dbReference type="Pfam" id="PF13302"/>
    </source>
</evidence>
<dbReference type="InterPro" id="IPR016181">
    <property type="entry name" value="Acyl_CoA_acyltransferase"/>
</dbReference>
<organism evidence="5 6">
    <name type="scientific">Xenorhabdus cabanillasii</name>
    <dbReference type="NCBI Taxonomy" id="351673"/>
    <lineage>
        <taxon>Bacteria</taxon>
        <taxon>Pseudomonadati</taxon>
        <taxon>Pseudomonadota</taxon>
        <taxon>Gammaproteobacteria</taxon>
        <taxon>Enterobacterales</taxon>
        <taxon>Morganellaceae</taxon>
        <taxon>Xenorhabdus</taxon>
    </lineage>
</organism>
<keyword evidence="1 5" id="KW-0808">Transferase</keyword>
<comment type="caution">
    <text evidence="5">The sequence shown here is derived from an EMBL/GenBank/DDBJ whole genome shotgun (WGS) entry which is preliminary data.</text>
</comment>
<dbReference type="InterPro" id="IPR051531">
    <property type="entry name" value="N-acetyltransferase"/>
</dbReference>
<comment type="similarity">
    <text evidence="3">Belongs to the acetyltransferase family. RimJ subfamily.</text>
</comment>
<dbReference type="EMBL" id="QTUB01000001">
    <property type="protein sequence ID" value="REF27905.1"/>
    <property type="molecule type" value="Genomic_DNA"/>
</dbReference>
<evidence type="ECO:0000256" key="3">
    <source>
        <dbReference type="ARBA" id="ARBA00038502"/>
    </source>
</evidence>
<proteinExistence type="inferred from homology"/>
<dbReference type="GO" id="GO:0016747">
    <property type="term" value="F:acyltransferase activity, transferring groups other than amino-acyl groups"/>
    <property type="evidence" value="ECO:0007669"/>
    <property type="project" value="InterPro"/>
</dbReference>
<name>A0A3D9UMP4_9GAMM</name>
<dbReference type="PANTHER" id="PTHR43792:SF8">
    <property type="entry name" value="[RIBOSOMAL PROTEIN US5]-ALANINE N-ACETYLTRANSFERASE"/>
    <property type="match status" value="1"/>
</dbReference>
<dbReference type="SUPFAM" id="SSF55729">
    <property type="entry name" value="Acyl-CoA N-acyltransferases (Nat)"/>
    <property type="match status" value="1"/>
</dbReference>
<keyword evidence="2" id="KW-0012">Acyltransferase</keyword>
<dbReference type="PANTHER" id="PTHR43792">
    <property type="entry name" value="GNAT FAMILY, PUTATIVE (AFU_ORTHOLOGUE AFUA_3G00765)-RELATED-RELATED"/>
    <property type="match status" value="1"/>
</dbReference>
<dbReference type="RefSeq" id="WP_115826800.1">
    <property type="nucleotide sequence ID" value="NZ_QTUB01000001.1"/>
</dbReference>
<evidence type="ECO:0000313" key="6">
    <source>
        <dbReference type="Proteomes" id="UP000256294"/>
    </source>
</evidence>